<dbReference type="OMA" id="HKVKDNQ"/>
<reference evidence="1 2" key="2">
    <citation type="journal article" date="2007" name="BMC Biol.">
        <title>A 100%-complete sequence reveals unusually simple genomic features in the hot-spring red alga Cyanidioschyzon merolae.</title>
        <authorList>
            <person name="Nozaki H."/>
            <person name="Takano H."/>
            <person name="Misumi O."/>
            <person name="Terasawa K."/>
            <person name="Matsuzaki M."/>
            <person name="Maruyama S."/>
            <person name="Nishida K."/>
            <person name="Yagisawa F."/>
            <person name="Yoshida Y."/>
            <person name="Fujiwara T."/>
            <person name="Takio S."/>
            <person name="Tamura K."/>
            <person name="Chung S.J."/>
            <person name="Nakamura S."/>
            <person name="Kuroiwa H."/>
            <person name="Tanaka K."/>
            <person name="Sato N."/>
            <person name="Kuroiwa T."/>
        </authorList>
    </citation>
    <scope>NUCLEOTIDE SEQUENCE [LARGE SCALE GENOMIC DNA]</scope>
    <source>
        <strain evidence="1 2">10D</strain>
    </source>
</reference>
<dbReference type="Proteomes" id="UP000007014">
    <property type="component" value="Chromosome 16"/>
</dbReference>
<protein>
    <recommendedName>
        <fullName evidence="3">SET domain-containing protein</fullName>
    </recommendedName>
</protein>
<dbReference type="eggNOG" id="ENOG502QWAW">
    <property type="taxonomic scope" value="Eukaryota"/>
</dbReference>
<dbReference type="RefSeq" id="XP_005537913.1">
    <property type="nucleotide sequence ID" value="XM_005537856.1"/>
</dbReference>
<dbReference type="PANTHER" id="PTHR33524:SF1">
    <property type="entry name" value="SET DOMAIN-CONTAINING PROTEIN"/>
    <property type="match status" value="1"/>
</dbReference>
<reference evidence="1 2" key="1">
    <citation type="journal article" date="2004" name="Nature">
        <title>Genome sequence of the ultrasmall unicellular red alga Cyanidioschyzon merolae 10D.</title>
        <authorList>
            <person name="Matsuzaki M."/>
            <person name="Misumi O."/>
            <person name="Shin-i T."/>
            <person name="Maruyama S."/>
            <person name="Takahara M."/>
            <person name="Miyagishima S."/>
            <person name="Mori T."/>
            <person name="Nishida K."/>
            <person name="Yagisawa F."/>
            <person name="Nishida K."/>
            <person name="Yoshida Y."/>
            <person name="Nishimura Y."/>
            <person name="Nakao S."/>
            <person name="Kobayashi T."/>
            <person name="Momoyama Y."/>
            <person name="Higashiyama T."/>
            <person name="Minoda A."/>
            <person name="Sano M."/>
            <person name="Nomoto H."/>
            <person name="Oishi K."/>
            <person name="Hayashi H."/>
            <person name="Ohta F."/>
            <person name="Nishizaka S."/>
            <person name="Haga S."/>
            <person name="Miura S."/>
            <person name="Morishita T."/>
            <person name="Kabeya Y."/>
            <person name="Terasawa K."/>
            <person name="Suzuki Y."/>
            <person name="Ishii Y."/>
            <person name="Asakawa S."/>
            <person name="Takano H."/>
            <person name="Ohta N."/>
            <person name="Kuroiwa H."/>
            <person name="Tanaka K."/>
            <person name="Shimizu N."/>
            <person name="Sugano S."/>
            <person name="Sato N."/>
            <person name="Nozaki H."/>
            <person name="Ogasawara N."/>
            <person name="Kohara Y."/>
            <person name="Kuroiwa T."/>
        </authorList>
    </citation>
    <scope>NUCLEOTIDE SEQUENCE [LARGE SCALE GENOMIC DNA]</scope>
    <source>
        <strain evidence="1 2">10D</strain>
    </source>
</reference>
<dbReference type="PANTHER" id="PTHR33524">
    <property type="entry name" value="C5ORF35"/>
    <property type="match status" value="1"/>
</dbReference>
<evidence type="ECO:0000313" key="2">
    <source>
        <dbReference type="Proteomes" id="UP000007014"/>
    </source>
</evidence>
<evidence type="ECO:0008006" key="3">
    <source>
        <dbReference type="Google" id="ProtNLM"/>
    </source>
</evidence>
<name>M1VFU5_CYAM1</name>
<dbReference type="OrthoDB" id="442460at2759"/>
<organism evidence="1 2">
    <name type="scientific">Cyanidioschyzon merolae (strain NIES-3377 / 10D)</name>
    <name type="common">Unicellular red alga</name>
    <dbReference type="NCBI Taxonomy" id="280699"/>
    <lineage>
        <taxon>Eukaryota</taxon>
        <taxon>Rhodophyta</taxon>
        <taxon>Bangiophyceae</taxon>
        <taxon>Cyanidiales</taxon>
        <taxon>Cyanidiaceae</taxon>
        <taxon>Cyanidioschyzon</taxon>
    </lineage>
</organism>
<dbReference type="InterPro" id="IPR040415">
    <property type="entry name" value="SETD9"/>
</dbReference>
<dbReference type="GeneID" id="16996177"/>
<dbReference type="Gramene" id="CMP274CT">
    <property type="protein sequence ID" value="CMP274CT"/>
    <property type="gene ID" value="CMP274C"/>
</dbReference>
<dbReference type="AlphaFoldDB" id="M1VFU5"/>
<accession>M1VFU5</accession>
<proteinExistence type="predicted"/>
<dbReference type="KEGG" id="cme:CYME_CMP274C"/>
<dbReference type="EMBL" id="AP006498">
    <property type="protein sequence ID" value="BAM81877.1"/>
    <property type="molecule type" value="Genomic_DNA"/>
</dbReference>
<dbReference type="HOGENOM" id="CLU_058717_0_0_1"/>
<evidence type="ECO:0000313" key="1">
    <source>
        <dbReference type="EMBL" id="BAM81877.1"/>
    </source>
</evidence>
<keyword evidence="2" id="KW-1185">Reference proteome</keyword>
<gene>
    <name evidence="1" type="ORF">CYME_CMP274C</name>
</gene>
<sequence>MRRLWTRLVDALSERQTNWRELQHQRDNMQLFLLAVSYEKGFEQARALAQEIVSSAEQATRASSPLLMFRRALSVWKHSASLEMKTDSPQHILDDQGAQSRLIERVNARQVHNLLAAAASMPTSASAATSGPAFTLSLRPSQSNVNAGYGVILNGHARMGSVVAFYPGIAYRVRHWTSIPGYPYITAQNPYLFARYDRVIVDANPNLEVSRGLMNIPILDHALESVVRHTRQTESLHECWVGLNPYALGHRVNHPPRGREANVMPCAWNFDLQRLEPSLLSFIPNRLFTKYRQLSSGILGPTSMLWSRFRHWFDSLGHQDNMSLTEIPGVVLIALRDLQDEELFLNYRYNPAALERLQAPSWYWQPDQEAAKRRWSS</sequence>